<evidence type="ECO:0000259" key="9">
    <source>
        <dbReference type="Pfam" id="PF25068"/>
    </source>
</evidence>
<accession>A0A817SHM5</accession>
<sequence>MAEKDLYNLSKIFYYFRERYYNQAYTTANEGLKRFVNDGILQFYSALALLMDVQLHEAMRELEQLRNKPELTVATLLALVHGHKQHKTPDREAIAEFEVKIKELRKQVDDTALFYGAHTLYIIGKADKAMEYIERATKKNPTNIFALALKGWILIANDIAKESKQYFDAALKLESNFPDAAFGYAKYREIRSNFSQALEYVNRVLATKSDYLPAVLENMKLQLCMQDWEQCEDVAQRAFRIDSNCVEAHKYHYLYLLCREGNYTDAQQAFNRLLQAIDISEPKGAWQYFEISQVVARVCGRNSQILHQSDILLQRALELNSTNADYLIEGGYQALMATKMNEAIKFYKSAARTHADNMGAVYGIIHCQILEGKFAEAKQQIEFQHEVQSGNPAEIAHLRAILAKHENAMAPDQIVQLFDTAAEQHFKNLRGLPLGKKYLLCLNPDFILEIVREYMNNISLKPVESGQSLNPSLRKSAGILEQLTKAVPGLLEGLFLLAKVKYLSGDTAEAKSVLRRIIDQEATYSEAYILLAQVYTREGNTQLAYESLENGLSYNFDLKTHPIYHLIRARIFKKEQKYEEACKLLQSALNLPGVKKRHQPETLKTPRSKSEQMISSVPITMQDRVSVFLELAEIQILLNRVHEASILLQEASTEFQGTSEESRILLTNVDLALKRGDINQAIEILIQIKPDQTYYLQSREKLAEIYLKHRRDKKLFIKTYKELVDRNPTPQALVILGDAYMSIMEPEKAIEIYDAALRQNNRDIGLMKKIGEAYIKTHAYTKAIKYYEAIVKAEPQSELRINLADLLNKLNQKDQTQRILDELLKEEVPNTNFQHAQQITKAYEIFANMFEQNKEFEETKQYLVRAKENQKKLLKRIQLEEGDLQKENQKIYCNICYRLASMYFDEYDYELAIKDLKEASAIDDRNLKVQMMLSKAYLNSEQYELCEQSCTYMSKTFPNDISVQIMMANYLLRKNEIEKAIQQYKDIIQRNPNNFDPFVQMTKSLYRAGRLDEISDILEKTEQNNLRSHNDAAFNFAKGLLTYYLCKPNEAVFCFNKCRRDKQYGRQAIYTMVKIVLNPDNEIISNEDDWKRKLQGPRSEEAKVHQATAFNLLQGMSEASNDIQYRVLENRCLGHTGEKHTLDQATENLAQILNDHKDNVGALCAISECLMGLKNAQKARQYLKKTTKIAWNIDDADEIEQCWLMLAMTYVQATKYDEALDLCKKVLNVNKCSTRALEILGMMNEQTGAHKDAADNYEQAWKYSRKNQPSIGYKLAFNYLKSKRLTDAIDIAHFVCYKLAFNYLKSKRLTDAIDIAHFILQRYPDNTRVRKDILEKARLMLK</sequence>
<comment type="caution">
    <text evidence="10">The sequence shown here is derived from an EMBL/GenBank/DDBJ whole genome shotgun (WGS) entry which is preliminary data.</text>
</comment>
<evidence type="ECO:0000259" key="6">
    <source>
        <dbReference type="Pfam" id="PF25062"/>
    </source>
</evidence>
<feature type="domain" description="Tetratricopeptide repeat protein 21A/21B fifth ARM repeats" evidence="8">
    <location>
        <begin position="964"/>
        <end position="1077"/>
    </location>
</feature>
<organism evidence="10 11">
    <name type="scientific">Rotaria socialis</name>
    <dbReference type="NCBI Taxonomy" id="392032"/>
    <lineage>
        <taxon>Eukaryota</taxon>
        <taxon>Metazoa</taxon>
        <taxon>Spiralia</taxon>
        <taxon>Gnathifera</taxon>
        <taxon>Rotifera</taxon>
        <taxon>Eurotatoria</taxon>
        <taxon>Bdelloidea</taxon>
        <taxon>Philodinida</taxon>
        <taxon>Philodinidae</taxon>
        <taxon>Rotaria</taxon>
    </lineage>
</organism>
<protein>
    <recommendedName>
        <fullName evidence="12">Tetratricopeptide repeat protein 21B</fullName>
    </recommendedName>
</protein>
<feature type="repeat" description="TPR" evidence="4">
    <location>
        <begin position="1200"/>
        <end position="1233"/>
    </location>
</feature>
<comment type="similarity">
    <text evidence="1">Belongs to the TTC21 family.</text>
</comment>
<keyword evidence="2" id="KW-0677">Repeat</keyword>
<feature type="repeat" description="TPR" evidence="4">
    <location>
        <begin position="764"/>
        <end position="797"/>
    </location>
</feature>
<evidence type="ECO:0000259" key="7">
    <source>
        <dbReference type="Pfam" id="PF25063"/>
    </source>
</evidence>
<evidence type="ECO:0000259" key="8">
    <source>
        <dbReference type="Pfam" id="PF25064"/>
    </source>
</evidence>
<feature type="domain" description="Tetratricopeptide repeat protein 21A/21B fourth ARM" evidence="9">
    <location>
        <begin position="766"/>
        <end position="919"/>
    </location>
</feature>
<dbReference type="EMBL" id="CAJNYT010000007">
    <property type="protein sequence ID" value="CAF3297128.1"/>
    <property type="molecule type" value="Genomic_DNA"/>
</dbReference>
<dbReference type="InterPro" id="IPR040364">
    <property type="entry name" value="TTC21A/TTC21B"/>
</dbReference>
<feature type="repeat" description="TPR" evidence="4">
    <location>
        <begin position="730"/>
        <end position="763"/>
    </location>
</feature>
<dbReference type="Pfam" id="PF25064">
    <property type="entry name" value="ARM_TT21_5th"/>
    <property type="match status" value="1"/>
</dbReference>
<reference evidence="10" key="1">
    <citation type="submission" date="2021-02" db="EMBL/GenBank/DDBJ databases">
        <authorList>
            <person name="Nowell W R."/>
        </authorList>
    </citation>
    <scope>NUCLEOTIDE SEQUENCE</scope>
</reference>
<feature type="domain" description="Tetratricopeptide repeat protein 21A/21B N-terminal ARM repeat" evidence="6">
    <location>
        <begin position="12"/>
        <end position="231"/>
    </location>
</feature>
<feature type="domain" description="Tetratricopeptide repeat protein 21A/21B second ARM" evidence="5">
    <location>
        <begin position="268"/>
        <end position="538"/>
    </location>
</feature>
<dbReference type="SUPFAM" id="SSF48452">
    <property type="entry name" value="TPR-like"/>
    <property type="match status" value="5"/>
</dbReference>
<dbReference type="PROSITE" id="PS50005">
    <property type="entry name" value="TPR"/>
    <property type="match status" value="4"/>
</dbReference>
<dbReference type="InterPro" id="IPR056835">
    <property type="entry name" value="ARM_TT21_5th"/>
</dbReference>
<dbReference type="InterPro" id="IPR056833">
    <property type="entry name" value="ARM_TT21_N"/>
</dbReference>
<dbReference type="InterPro" id="IPR056836">
    <property type="entry name" value="ARM_TT21_4th"/>
</dbReference>
<dbReference type="GO" id="GO:0035721">
    <property type="term" value="P:intraciliary retrograde transport"/>
    <property type="evidence" value="ECO:0007669"/>
    <property type="project" value="TreeGrafter"/>
</dbReference>
<dbReference type="InterPro" id="IPR011990">
    <property type="entry name" value="TPR-like_helical_dom_sf"/>
</dbReference>
<evidence type="ECO:0000256" key="1">
    <source>
        <dbReference type="ARBA" id="ARBA00010935"/>
    </source>
</evidence>
<evidence type="ECO:0000313" key="10">
    <source>
        <dbReference type="EMBL" id="CAF3297128.1"/>
    </source>
</evidence>
<dbReference type="PANTHER" id="PTHR14699">
    <property type="entry name" value="STI2 PROTEIN-RELATED"/>
    <property type="match status" value="1"/>
</dbReference>
<dbReference type="Pfam" id="PF25062">
    <property type="entry name" value="ARM_TT21_N"/>
    <property type="match status" value="1"/>
</dbReference>
<gene>
    <name evidence="10" type="ORF">GRG538_LOCUS237</name>
</gene>
<evidence type="ECO:0000256" key="4">
    <source>
        <dbReference type="PROSITE-ProRule" id="PRU00339"/>
    </source>
</evidence>
<dbReference type="Gene3D" id="1.25.40.10">
    <property type="entry name" value="Tetratricopeptide repeat domain"/>
    <property type="match status" value="6"/>
</dbReference>
<feature type="domain" description="Tetratricopeptide repeat protein 21A/21B C-terminal ARM" evidence="7">
    <location>
        <begin position="1108"/>
        <end position="1295"/>
    </location>
</feature>
<dbReference type="SMART" id="SM00028">
    <property type="entry name" value="TPR"/>
    <property type="match status" value="17"/>
</dbReference>
<dbReference type="GO" id="GO:0030991">
    <property type="term" value="C:intraciliary transport particle A"/>
    <property type="evidence" value="ECO:0007669"/>
    <property type="project" value="TreeGrafter"/>
</dbReference>
<evidence type="ECO:0000313" key="11">
    <source>
        <dbReference type="Proteomes" id="UP000663872"/>
    </source>
</evidence>
<dbReference type="InterPro" id="IPR056832">
    <property type="entry name" value="ARM_TT21_2nd"/>
</dbReference>
<dbReference type="GO" id="GO:0061512">
    <property type="term" value="P:protein localization to cilium"/>
    <property type="evidence" value="ECO:0007669"/>
    <property type="project" value="TreeGrafter"/>
</dbReference>
<dbReference type="Pfam" id="PF25060">
    <property type="entry name" value="ARM_TT21_2nd"/>
    <property type="match status" value="1"/>
</dbReference>
<name>A0A817SHM5_9BILA</name>
<dbReference type="InterPro" id="IPR019734">
    <property type="entry name" value="TPR_rpt"/>
</dbReference>
<dbReference type="Proteomes" id="UP000663872">
    <property type="component" value="Unassembled WGS sequence"/>
</dbReference>
<evidence type="ECO:0000259" key="5">
    <source>
        <dbReference type="Pfam" id="PF25060"/>
    </source>
</evidence>
<proteinExistence type="inferred from homology"/>
<dbReference type="FunFam" id="1.25.40.10:FF:000197">
    <property type="entry name" value="Tetratricopeptide repeat domain 21B"/>
    <property type="match status" value="1"/>
</dbReference>
<dbReference type="PANTHER" id="PTHR14699:SF0">
    <property type="entry name" value="TETRATRICOPEPTIDE REPEAT PROTEIN 21 HOMOLOG"/>
    <property type="match status" value="1"/>
</dbReference>
<dbReference type="Pfam" id="PF25058">
    <property type="entry name" value="ARM_TT21"/>
    <property type="match status" value="1"/>
</dbReference>
<feature type="repeat" description="TPR" evidence="4">
    <location>
        <begin position="961"/>
        <end position="994"/>
    </location>
</feature>
<dbReference type="Pfam" id="PF25063">
    <property type="entry name" value="ARM_TT21_C"/>
    <property type="match status" value="1"/>
</dbReference>
<dbReference type="Pfam" id="PF25068">
    <property type="entry name" value="ARM_TT21_4th"/>
    <property type="match status" value="1"/>
</dbReference>
<keyword evidence="3 4" id="KW-0802">TPR repeat</keyword>
<evidence type="ECO:0008006" key="12">
    <source>
        <dbReference type="Google" id="ProtNLM"/>
    </source>
</evidence>
<evidence type="ECO:0000256" key="3">
    <source>
        <dbReference type="ARBA" id="ARBA00022803"/>
    </source>
</evidence>
<evidence type="ECO:0000256" key="2">
    <source>
        <dbReference type="ARBA" id="ARBA00022737"/>
    </source>
</evidence>
<dbReference type="GO" id="GO:0005929">
    <property type="term" value="C:cilium"/>
    <property type="evidence" value="ECO:0007669"/>
    <property type="project" value="GOC"/>
</dbReference>
<dbReference type="InterPro" id="IPR056834">
    <property type="entry name" value="ARM_TT21_C"/>
</dbReference>